<evidence type="ECO:0000256" key="6">
    <source>
        <dbReference type="SAM" id="Phobius"/>
    </source>
</evidence>
<keyword evidence="3 6" id="KW-0812">Transmembrane</keyword>
<evidence type="ECO:0000256" key="3">
    <source>
        <dbReference type="ARBA" id="ARBA00022692"/>
    </source>
</evidence>
<name>A0A1Y6K454_9CHLR</name>
<reference evidence="9" key="1">
    <citation type="submission" date="2017-05" db="EMBL/GenBank/DDBJ databases">
        <authorList>
            <person name="Kirkegaard R."/>
            <person name="Mcilroy J S."/>
        </authorList>
    </citation>
    <scope>NUCLEOTIDE SEQUENCE [LARGE SCALE GENOMIC DNA]</scope>
</reference>
<dbReference type="InterPro" id="IPR051401">
    <property type="entry name" value="GtrA_CellWall_Glycosyl"/>
</dbReference>
<feature type="transmembrane region" description="Helical" evidence="6">
    <location>
        <begin position="12"/>
        <end position="30"/>
    </location>
</feature>
<evidence type="ECO:0000313" key="8">
    <source>
        <dbReference type="EMBL" id="SMX54326.1"/>
    </source>
</evidence>
<accession>A0A1Y6K454</accession>
<dbReference type="GO" id="GO:0000271">
    <property type="term" value="P:polysaccharide biosynthetic process"/>
    <property type="evidence" value="ECO:0007669"/>
    <property type="project" value="InterPro"/>
</dbReference>
<dbReference type="InterPro" id="IPR007267">
    <property type="entry name" value="GtrA_DPMS_TM"/>
</dbReference>
<keyword evidence="9" id="KW-1185">Reference proteome</keyword>
<feature type="transmembrane region" description="Helical" evidence="6">
    <location>
        <begin position="81"/>
        <end position="99"/>
    </location>
</feature>
<evidence type="ECO:0000259" key="7">
    <source>
        <dbReference type="Pfam" id="PF04138"/>
    </source>
</evidence>
<evidence type="ECO:0000256" key="4">
    <source>
        <dbReference type="ARBA" id="ARBA00022989"/>
    </source>
</evidence>
<dbReference type="OrthoDB" id="9807815at2"/>
<dbReference type="Pfam" id="PF04138">
    <property type="entry name" value="GtrA_DPMS_TM"/>
    <property type="match status" value="1"/>
</dbReference>
<dbReference type="PANTHER" id="PTHR38459:SF1">
    <property type="entry name" value="PROPHAGE BACTOPRENOL-LINKED GLUCOSE TRANSLOCASE HOMOLOG"/>
    <property type="match status" value="1"/>
</dbReference>
<evidence type="ECO:0000256" key="1">
    <source>
        <dbReference type="ARBA" id="ARBA00004141"/>
    </source>
</evidence>
<sequence>MQFISNKQERIRFLKFSFVGVTGTIVDFGIMNLANLVFHLPLVWAQAISFSAGVVNNFLWNRYWTYPESRSQNAKRQLAKFFLINIVGILVRTPLISWLNSLILQLLERVEMKLPIENFVLSQNLALTISIAVILFWNFFANRLWTYRDIPIGKGNQQQILSKTTNTDHHEMD</sequence>
<gene>
    <name evidence="8" type="ORF">CFX1CAM_1261</name>
</gene>
<proteinExistence type="inferred from homology"/>
<protein>
    <recommendedName>
        <fullName evidence="7">GtrA/DPMS transmembrane domain-containing protein</fullName>
    </recommendedName>
</protein>
<dbReference type="EMBL" id="LT859958">
    <property type="protein sequence ID" value="SMX54326.1"/>
    <property type="molecule type" value="Genomic_DNA"/>
</dbReference>
<feature type="transmembrane region" description="Helical" evidence="6">
    <location>
        <begin position="119"/>
        <end position="140"/>
    </location>
</feature>
<dbReference type="RefSeq" id="WP_087862184.1">
    <property type="nucleotide sequence ID" value="NZ_LT859958.1"/>
</dbReference>
<keyword evidence="5 6" id="KW-0472">Membrane</keyword>
<dbReference type="KEGG" id="abat:CFX1CAM_1261"/>
<dbReference type="GO" id="GO:0005886">
    <property type="term" value="C:plasma membrane"/>
    <property type="evidence" value="ECO:0007669"/>
    <property type="project" value="TreeGrafter"/>
</dbReference>
<dbReference type="Proteomes" id="UP000195514">
    <property type="component" value="Chromosome I"/>
</dbReference>
<dbReference type="AlphaFoldDB" id="A0A1Y6K454"/>
<keyword evidence="4 6" id="KW-1133">Transmembrane helix</keyword>
<feature type="domain" description="GtrA/DPMS transmembrane" evidence="7">
    <location>
        <begin position="15"/>
        <end position="146"/>
    </location>
</feature>
<comment type="subcellular location">
    <subcellularLocation>
        <location evidence="1">Membrane</location>
        <topology evidence="1">Multi-pass membrane protein</topology>
    </subcellularLocation>
</comment>
<dbReference type="PANTHER" id="PTHR38459">
    <property type="entry name" value="PROPHAGE BACTOPRENOL-LINKED GLUCOSE TRANSLOCASE HOMOLOG"/>
    <property type="match status" value="1"/>
</dbReference>
<feature type="transmembrane region" description="Helical" evidence="6">
    <location>
        <begin position="36"/>
        <end position="60"/>
    </location>
</feature>
<evidence type="ECO:0000256" key="5">
    <source>
        <dbReference type="ARBA" id="ARBA00023136"/>
    </source>
</evidence>
<organism evidence="8 9">
    <name type="scientific">Candidatus Brevifilum fermentans</name>
    <dbReference type="NCBI Taxonomy" id="1986204"/>
    <lineage>
        <taxon>Bacteria</taxon>
        <taxon>Bacillati</taxon>
        <taxon>Chloroflexota</taxon>
        <taxon>Anaerolineae</taxon>
        <taxon>Anaerolineales</taxon>
        <taxon>Anaerolineaceae</taxon>
        <taxon>Candidatus Brevifilum</taxon>
    </lineage>
</organism>
<evidence type="ECO:0000313" key="9">
    <source>
        <dbReference type="Proteomes" id="UP000195514"/>
    </source>
</evidence>
<evidence type="ECO:0000256" key="2">
    <source>
        <dbReference type="ARBA" id="ARBA00009399"/>
    </source>
</evidence>
<comment type="similarity">
    <text evidence="2">Belongs to the GtrA family.</text>
</comment>